<evidence type="ECO:0000313" key="2">
    <source>
        <dbReference type="EMBL" id="MFC3103559.1"/>
    </source>
</evidence>
<reference evidence="3" key="1">
    <citation type="journal article" date="2019" name="Int. J. Syst. Evol. Microbiol.">
        <title>The Global Catalogue of Microorganisms (GCM) 10K type strain sequencing project: providing services to taxonomists for standard genome sequencing and annotation.</title>
        <authorList>
            <consortium name="The Broad Institute Genomics Platform"/>
            <consortium name="The Broad Institute Genome Sequencing Center for Infectious Disease"/>
            <person name="Wu L."/>
            <person name="Ma J."/>
        </authorList>
    </citation>
    <scope>NUCLEOTIDE SEQUENCE [LARGE SCALE GENOMIC DNA]</scope>
    <source>
        <strain evidence="3">KCTC 52640</strain>
    </source>
</reference>
<dbReference type="RefSeq" id="WP_380687702.1">
    <property type="nucleotide sequence ID" value="NZ_JBHRSS010000003.1"/>
</dbReference>
<name>A0ABV7ENV2_9GAMM</name>
<dbReference type="InterPro" id="IPR001753">
    <property type="entry name" value="Enoyl-CoA_hydra/iso"/>
</dbReference>
<dbReference type="Proteomes" id="UP001595462">
    <property type="component" value="Unassembled WGS sequence"/>
</dbReference>
<comment type="caution">
    <text evidence="2">The sequence shown here is derived from an EMBL/GenBank/DDBJ whole genome shotgun (WGS) entry which is preliminary data.</text>
</comment>
<sequence length="259" mass="28099">MTPELPVFEHAHIERDARGVYTLTIVDAKSLNILGTPVLEGLTRALHWIADQTDARTLVLRGGGDKAFVAGADIHEMHTLDATSAPVFITRVRALCDVVRDLPVPTIARIPGYCLGAGLELAAACDIRLATTDAVFGMPEVRVGLPSVVQAALLPALIGQGATNWLLLTGENIDAAQARAWHLVEFLCEPGQLDALVERSVAAIVASGPRAVRSQKSLLRYWQQADLEAGMDRSVEHFADAFSDDEPQRYMAPFTRRRS</sequence>
<dbReference type="PANTHER" id="PTHR11941:SF171">
    <property type="entry name" value="SD19268P"/>
    <property type="match status" value="1"/>
</dbReference>
<dbReference type="InterPro" id="IPR029045">
    <property type="entry name" value="ClpP/crotonase-like_dom_sf"/>
</dbReference>
<evidence type="ECO:0000256" key="1">
    <source>
        <dbReference type="ARBA" id="ARBA00005254"/>
    </source>
</evidence>
<dbReference type="Gene3D" id="3.90.226.10">
    <property type="entry name" value="2-enoyl-CoA Hydratase, Chain A, domain 1"/>
    <property type="match status" value="1"/>
</dbReference>
<dbReference type="Pfam" id="PF00378">
    <property type="entry name" value="ECH_1"/>
    <property type="match status" value="1"/>
</dbReference>
<dbReference type="SUPFAM" id="SSF52096">
    <property type="entry name" value="ClpP/crotonase"/>
    <property type="match status" value="1"/>
</dbReference>
<dbReference type="NCBIfam" id="NF004795">
    <property type="entry name" value="PRK06143.1"/>
    <property type="match status" value="1"/>
</dbReference>
<proteinExistence type="inferred from homology"/>
<dbReference type="CDD" id="cd06558">
    <property type="entry name" value="crotonase-like"/>
    <property type="match status" value="1"/>
</dbReference>
<gene>
    <name evidence="2" type="ORF">ACFOSU_06610</name>
</gene>
<protein>
    <submittedName>
        <fullName evidence="2">Enoyl-CoA hydratase</fullName>
    </submittedName>
</protein>
<comment type="similarity">
    <text evidence="1">Belongs to the enoyl-CoA hydratase/isomerase family.</text>
</comment>
<accession>A0ABV7ENV2</accession>
<dbReference type="EMBL" id="JBHRSS010000003">
    <property type="protein sequence ID" value="MFC3103559.1"/>
    <property type="molecule type" value="Genomic_DNA"/>
</dbReference>
<keyword evidence="3" id="KW-1185">Reference proteome</keyword>
<dbReference type="PANTHER" id="PTHR11941">
    <property type="entry name" value="ENOYL-COA HYDRATASE-RELATED"/>
    <property type="match status" value="1"/>
</dbReference>
<evidence type="ECO:0000313" key="3">
    <source>
        <dbReference type="Proteomes" id="UP001595462"/>
    </source>
</evidence>
<organism evidence="2 3">
    <name type="scientific">Salinisphaera aquimarina</name>
    <dbReference type="NCBI Taxonomy" id="2094031"/>
    <lineage>
        <taxon>Bacteria</taxon>
        <taxon>Pseudomonadati</taxon>
        <taxon>Pseudomonadota</taxon>
        <taxon>Gammaproteobacteria</taxon>
        <taxon>Salinisphaerales</taxon>
        <taxon>Salinisphaeraceae</taxon>
        <taxon>Salinisphaera</taxon>
    </lineage>
</organism>